<dbReference type="Gene3D" id="1.10.340.70">
    <property type="match status" value="1"/>
</dbReference>
<name>A0A7D9K211_PARCT</name>
<dbReference type="AlphaFoldDB" id="A0A7D9K211"/>
<dbReference type="Proteomes" id="UP001152795">
    <property type="component" value="Unassembled WGS sequence"/>
</dbReference>
<dbReference type="OrthoDB" id="6149606at2759"/>
<protein>
    <recommendedName>
        <fullName evidence="1">Integrase zinc-binding domain-containing protein</fullName>
    </recommendedName>
</protein>
<keyword evidence="3" id="KW-1185">Reference proteome</keyword>
<evidence type="ECO:0000313" key="2">
    <source>
        <dbReference type="EMBL" id="CAB4039314.1"/>
    </source>
</evidence>
<dbReference type="Pfam" id="PF17921">
    <property type="entry name" value="Integrase_H2C2"/>
    <property type="match status" value="1"/>
</dbReference>
<feature type="domain" description="Integrase zinc-binding" evidence="1">
    <location>
        <begin position="161"/>
        <end position="212"/>
    </location>
</feature>
<dbReference type="InterPro" id="IPR041588">
    <property type="entry name" value="Integrase_H2C2"/>
</dbReference>
<comment type="caution">
    <text evidence="2">The sequence shown here is derived from an EMBL/GenBank/DDBJ whole genome shotgun (WGS) entry which is preliminary data.</text>
</comment>
<reference evidence="2" key="1">
    <citation type="submission" date="2020-04" db="EMBL/GenBank/DDBJ databases">
        <authorList>
            <person name="Alioto T."/>
            <person name="Alioto T."/>
            <person name="Gomez Garrido J."/>
        </authorList>
    </citation>
    <scope>NUCLEOTIDE SEQUENCE</scope>
    <source>
        <strain evidence="2">A484AB</strain>
    </source>
</reference>
<accession>A0A7D9K211</accession>
<evidence type="ECO:0000259" key="1">
    <source>
        <dbReference type="Pfam" id="PF17921"/>
    </source>
</evidence>
<organism evidence="2 3">
    <name type="scientific">Paramuricea clavata</name>
    <name type="common">Red gorgonian</name>
    <name type="synonym">Violescent sea-whip</name>
    <dbReference type="NCBI Taxonomy" id="317549"/>
    <lineage>
        <taxon>Eukaryota</taxon>
        <taxon>Metazoa</taxon>
        <taxon>Cnidaria</taxon>
        <taxon>Anthozoa</taxon>
        <taxon>Octocorallia</taxon>
        <taxon>Malacalcyonacea</taxon>
        <taxon>Plexauridae</taxon>
        <taxon>Paramuricea</taxon>
    </lineage>
</organism>
<dbReference type="PANTHER" id="PTHR47331">
    <property type="entry name" value="PHD-TYPE DOMAIN-CONTAINING PROTEIN"/>
    <property type="match status" value="1"/>
</dbReference>
<sequence length="290" mass="32964">MWPSEPGTTEIKENEANGEMMKPKTPPSITRSLNSISKTVLPPNVEAVIDCKRYSSRTRLLRVTASVKRFINNARRRRSASDLLTADELKTAEKLWIKSIQASSYKDEEQYLSQVNKKEPLLVKQLGLFRDQENIIRCHGRIGESSLSLSEKQLILLPPKHHFTDLIILDHHETVHHNGIKETLNSIREKYWIVRGREAVKRIVRRCVLCKKLEVSKGGGVDSKSGQRGESSEGSCCQQRCGKIDCVTTTHTAPNTVRVTSYIRERRSSIRSRRNSTCKATRSHCSSLQE</sequence>
<dbReference type="EMBL" id="CACRXK020025201">
    <property type="protein sequence ID" value="CAB4039314.1"/>
    <property type="molecule type" value="Genomic_DNA"/>
</dbReference>
<gene>
    <name evidence="2" type="ORF">PACLA_8A052105</name>
</gene>
<evidence type="ECO:0000313" key="3">
    <source>
        <dbReference type="Proteomes" id="UP001152795"/>
    </source>
</evidence>
<proteinExistence type="predicted"/>
<dbReference type="PANTHER" id="PTHR47331:SF5">
    <property type="entry name" value="RIBONUCLEASE H"/>
    <property type="match status" value="1"/>
</dbReference>